<dbReference type="GO" id="GO:0005634">
    <property type="term" value="C:nucleus"/>
    <property type="evidence" value="ECO:0007669"/>
    <property type="project" value="UniProtKB-SubCell"/>
</dbReference>
<evidence type="ECO:0000256" key="1">
    <source>
        <dbReference type="ARBA" id="ARBA00004123"/>
    </source>
</evidence>
<name>A0A396HCX6_MEDTR</name>
<organism evidence="4">
    <name type="scientific">Medicago truncatula</name>
    <name type="common">Barrel medic</name>
    <name type="synonym">Medicago tribuloides</name>
    <dbReference type="NCBI Taxonomy" id="3880"/>
    <lineage>
        <taxon>Eukaryota</taxon>
        <taxon>Viridiplantae</taxon>
        <taxon>Streptophyta</taxon>
        <taxon>Embryophyta</taxon>
        <taxon>Tracheophyta</taxon>
        <taxon>Spermatophyta</taxon>
        <taxon>Magnoliopsida</taxon>
        <taxon>eudicotyledons</taxon>
        <taxon>Gunneridae</taxon>
        <taxon>Pentapetalae</taxon>
        <taxon>rosids</taxon>
        <taxon>fabids</taxon>
        <taxon>Fabales</taxon>
        <taxon>Fabaceae</taxon>
        <taxon>Papilionoideae</taxon>
        <taxon>50 kb inversion clade</taxon>
        <taxon>NPAAA clade</taxon>
        <taxon>Hologalegina</taxon>
        <taxon>IRL clade</taxon>
        <taxon>Trifolieae</taxon>
        <taxon>Medicago</taxon>
    </lineage>
</organism>
<dbReference type="EMBL" id="PSQE01000006">
    <property type="protein sequence ID" value="RHN50473.1"/>
    <property type="molecule type" value="Genomic_DNA"/>
</dbReference>
<dbReference type="InterPro" id="IPR038718">
    <property type="entry name" value="SNF2-like_sf"/>
</dbReference>
<keyword evidence="4" id="KW-0547">Nucleotide-binding</keyword>
<sequence length="67" mass="7729">MNIPPNFFQEVCVSPHLVVAPLSTLRNWEREFERWAPQMNVAMYVGSSQARSIKVVKIGTLLQVERE</sequence>
<dbReference type="GO" id="GO:0003678">
    <property type="term" value="F:DNA helicase activity"/>
    <property type="evidence" value="ECO:0007669"/>
    <property type="project" value="UniProtKB-EC"/>
</dbReference>
<dbReference type="PANTHER" id="PTHR45623">
    <property type="entry name" value="CHROMODOMAIN-HELICASE-DNA-BINDING PROTEIN 3-RELATED-RELATED"/>
    <property type="match status" value="1"/>
</dbReference>
<keyword evidence="2" id="KW-0539">Nucleus</keyword>
<comment type="caution">
    <text evidence="4">The sequence shown here is derived from an EMBL/GenBank/DDBJ whole genome shotgun (WGS) entry which is preliminary data.</text>
</comment>
<dbReference type="AlphaFoldDB" id="A0A396HCX6"/>
<dbReference type="InterPro" id="IPR000330">
    <property type="entry name" value="SNF2_N"/>
</dbReference>
<accession>A0A396HCX6</accession>
<evidence type="ECO:0000256" key="2">
    <source>
        <dbReference type="ARBA" id="ARBA00023242"/>
    </source>
</evidence>
<evidence type="ECO:0000313" key="4">
    <source>
        <dbReference type="EMBL" id="RHN50473.1"/>
    </source>
</evidence>
<keyword evidence="4" id="KW-0378">Hydrolase</keyword>
<evidence type="ECO:0000259" key="3">
    <source>
        <dbReference type="Pfam" id="PF00176"/>
    </source>
</evidence>
<comment type="subcellular location">
    <subcellularLocation>
        <location evidence="1">Nucleus</location>
    </subcellularLocation>
</comment>
<protein>
    <submittedName>
        <fullName evidence="4">Putative DNA helicase chromatin remodeling SNF2 family</fullName>
        <ecNumber evidence="4">3.6.4.12</ecNumber>
    </submittedName>
</protein>
<dbReference type="SUPFAM" id="SSF52540">
    <property type="entry name" value="P-loop containing nucleoside triphosphate hydrolases"/>
    <property type="match status" value="1"/>
</dbReference>
<dbReference type="Pfam" id="PF00176">
    <property type="entry name" value="SNF2-rel_dom"/>
    <property type="match status" value="1"/>
</dbReference>
<dbReference type="EC" id="3.6.4.12" evidence="4"/>
<reference evidence="4" key="1">
    <citation type="journal article" date="2018" name="Nat. Plants">
        <title>Whole-genome landscape of Medicago truncatula symbiotic genes.</title>
        <authorList>
            <person name="Pecrix Y."/>
            <person name="Gamas P."/>
            <person name="Carrere S."/>
        </authorList>
    </citation>
    <scope>NUCLEOTIDE SEQUENCE</scope>
    <source>
        <tissue evidence="4">Leaves</tissue>
    </source>
</reference>
<keyword evidence="4" id="KW-0067">ATP-binding</keyword>
<dbReference type="PANTHER" id="PTHR45623:SF17">
    <property type="entry name" value="CHROMODOMAIN-HELICASE-DNA-BINDING PROTEIN 3-RELATED"/>
    <property type="match status" value="1"/>
</dbReference>
<keyword evidence="4" id="KW-0347">Helicase</keyword>
<feature type="domain" description="SNF2 N-terminal" evidence="3">
    <location>
        <begin position="14"/>
        <end position="52"/>
    </location>
</feature>
<dbReference type="GO" id="GO:0005524">
    <property type="term" value="F:ATP binding"/>
    <property type="evidence" value="ECO:0007669"/>
    <property type="project" value="InterPro"/>
</dbReference>
<dbReference type="GO" id="GO:0016787">
    <property type="term" value="F:hydrolase activity"/>
    <property type="evidence" value="ECO:0007669"/>
    <property type="project" value="UniProtKB-KW"/>
</dbReference>
<dbReference type="Proteomes" id="UP000265566">
    <property type="component" value="Chromosome 6"/>
</dbReference>
<proteinExistence type="predicted"/>
<dbReference type="Gene3D" id="3.40.50.10810">
    <property type="entry name" value="Tandem AAA-ATPase domain"/>
    <property type="match status" value="1"/>
</dbReference>
<dbReference type="InterPro" id="IPR027417">
    <property type="entry name" value="P-loop_NTPase"/>
</dbReference>
<dbReference type="Gramene" id="rna34756">
    <property type="protein sequence ID" value="RHN50473.1"/>
    <property type="gene ID" value="gene34756"/>
</dbReference>
<gene>
    <name evidence="4" type="ORF">MtrunA17_Chr6g0457751</name>
</gene>